<protein>
    <recommendedName>
        <fullName evidence="1">Fibrinogen C-terminal domain-containing protein</fullName>
    </recommendedName>
</protein>
<dbReference type="SMART" id="SM00186">
    <property type="entry name" value="FBG"/>
    <property type="match status" value="1"/>
</dbReference>
<evidence type="ECO:0000259" key="1">
    <source>
        <dbReference type="PROSITE" id="PS51406"/>
    </source>
</evidence>
<dbReference type="InterPro" id="IPR036056">
    <property type="entry name" value="Fibrinogen-like_C"/>
</dbReference>
<dbReference type="PANTHER" id="PTHR19143:SF327">
    <property type="entry name" value="FI21813P1-RELATED"/>
    <property type="match status" value="1"/>
</dbReference>
<gene>
    <name evidence="2" type="ORF">FSP39_012771</name>
</gene>
<dbReference type="AlphaFoldDB" id="A0AA89BUR6"/>
<evidence type="ECO:0000313" key="2">
    <source>
        <dbReference type="EMBL" id="KAK3083058.1"/>
    </source>
</evidence>
<comment type="caution">
    <text evidence="2">The sequence shown here is derived from an EMBL/GenBank/DDBJ whole genome shotgun (WGS) entry which is preliminary data.</text>
</comment>
<feature type="domain" description="Fibrinogen C-terminal" evidence="1">
    <location>
        <begin position="1"/>
        <end position="163"/>
    </location>
</feature>
<organism evidence="2 3">
    <name type="scientific">Pinctada imbricata</name>
    <name type="common">Atlantic pearl-oyster</name>
    <name type="synonym">Pinctada martensii</name>
    <dbReference type="NCBI Taxonomy" id="66713"/>
    <lineage>
        <taxon>Eukaryota</taxon>
        <taxon>Metazoa</taxon>
        <taxon>Spiralia</taxon>
        <taxon>Lophotrochozoa</taxon>
        <taxon>Mollusca</taxon>
        <taxon>Bivalvia</taxon>
        <taxon>Autobranchia</taxon>
        <taxon>Pteriomorphia</taxon>
        <taxon>Pterioida</taxon>
        <taxon>Pterioidea</taxon>
        <taxon>Pteriidae</taxon>
        <taxon>Pinctada</taxon>
    </lineage>
</organism>
<dbReference type="Proteomes" id="UP001186944">
    <property type="component" value="Unassembled WGS sequence"/>
</dbReference>
<evidence type="ECO:0000313" key="3">
    <source>
        <dbReference type="Proteomes" id="UP001186944"/>
    </source>
</evidence>
<dbReference type="SUPFAM" id="SSF56496">
    <property type="entry name" value="Fibrinogen C-terminal domain-like"/>
    <property type="match status" value="1"/>
</dbReference>
<dbReference type="Gene3D" id="3.90.215.10">
    <property type="entry name" value="Gamma Fibrinogen, chain A, domain 1"/>
    <property type="match status" value="1"/>
</dbReference>
<dbReference type="PROSITE" id="PS51406">
    <property type="entry name" value="FIBRINOGEN_C_2"/>
    <property type="match status" value="1"/>
</dbReference>
<proteinExistence type="predicted"/>
<dbReference type="InterPro" id="IPR002181">
    <property type="entry name" value="Fibrinogen_a/b/g_C_dom"/>
</dbReference>
<dbReference type="InterPro" id="IPR050373">
    <property type="entry name" value="Fibrinogen_C-term_domain"/>
</dbReference>
<accession>A0AA89BUR6</accession>
<feature type="non-terminal residue" evidence="2">
    <location>
        <position position="1"/>
    </location>
</feature>
<dbReference type="Pfam" id="PF00147">
    <property type="entry name" value="Fibrinogen_C"/>
    <property type="match status" value="1"/>
</dbReference>
<sequence length="163" mass="18779">VIQQRKDGSVDFYRTWQEYKDGFGTAPSEYWIGNDVIHALTSSGKCELKIEMVDLEGKYLWAHYQNFYIENEANKYVLRLSGFSGNTGNQLAGSHNGQKFTTKDQDNDTYGRNCGILKHAGYWYGSCNSSNLNGNYHDKKCCKGFYWRSNTILQKSMMMVRCK</sequence>
<name>A0AA89BUR6_PINIB</name>
<dbReference type="EMBL" id="VSWD01000014">
    <property type="protein sequence ID" value="KAK3083058.1"/>
    <property type="molecule type" value="Genomic_DNA"/>
</dbReference>
<dbReference type="InterPro" id="IPR014716">
    <property type="entry name" value="Fibrinogen_a/b/g_C_1"/>
</dbReference>
<keyword evidence="3" id="KW-1185">Reference proteome</keyword>
<reference evidence="2" key="1">
    <citation type="submission" date="2019-08" db="EMBL/GenBank/DDBJ databases">
        <title>The improved chromosome-level genome for the pearl oyster Pinctada fucata martensii using PacBio sequencing and Hi-C.</title>
        <authorList>
            <person name="Zheng Z."/>
        </authorList>
    </citation>
    <scope>NUCLEOTIDE SEQUENCE</scope>
    <source>
        <strain evidence="2">ZZ-2019</strain>
        <tissue evidence="2">Adductor muscle</tissue>
    </source>
</reference>
<dbReference type="GO" id="GO:0005615">
    <property type="term" value="C:extracellular space"/>
    <property type="evidence" value="ECO:0007669"/>
    <property type="project" value="TreeGrafter"/>
</dbReference>
<dbReference type="PANTHER" id="PTHR19143">
    <property type="entry name" value="FIBRINOGEN/TENASCIN/ANGIOPOEITIN"/>
    <property type="match status" value="1"/>
</dbReference>